<dbReference type="EMBL" id="JACHEM010000020">
    <property type="protein sequence ID" value="MBB6439328.1"/>
    <property type="molecule type" value="Genomic_DNA"/>
</dbReference>
<feature type="compositionally biased region" description="Basic and acidic residues" evidence="1">
    <location>
        <begin position="43"/>
        <end position="53"/>
    </location>
</feature>
<accession>A0A7X0HNC6</accession>
<evidence type="ECO:0000313" key="2">
    <source>
        <dbReference type="EMBL" id="MBB6439328.1"/>
    </source>
</evidence>
<gene>
    <name evidence="2" type="ORF">HNQ79_005840</name>
</gene>
<feature type="region of interest" description="Disordered" evidence="1">
    <location>
        <begin position="43"/>
        <end position="67"/>
    </location>
</feature>
<evidence type="ECO:0000256" key="1">
    <source>
        <dbReference type="SAM" id="MobiDB-lite"/>
    </source>
</evidence>
<protein>
    <submittedName>
        <fullName evidence="2">Uncharacterized protein</fullName>
    </submittedName>
</protein>
<keyword evidence="3" id="KW-1185">Reference proteome</keyword>
<evidence type="ECO:0000313" key="3">
    <source>
        <dbReference type="Proteomes" id="UP000540423"/>
    </source>
</evidence>
<sequence length="67" mass="7602">MSQPAYDPRPIPPQAQPLWPSAGRPLSPCPIYDALESQWRQQGREVPRLASRDGRRRAPAVDLFHRG</sequence>
<feature type="region of interest" description="Disordered" evidence="1">
    <location>
        <begin position="1"/>
        <end position="24"/>
    </location>
</feature>
<dbReference type="RefSeq" id="WP_185035816.1">
    <property type="nucleotide sequence ID" value="NZ_BNBN01000005.1"/>
</dbReference>
<proteinExistence type="predicted"/>
<organism evidence="2 3">
    <name type="scientific">Streptomyces candidus</name>
    <dbReference type="NCBI Taxonomy" id="67283"/>
    <lineage>
        <taxon>Bacteria</taxon>
        <taxon>Bacillati</taxon>
        <taxon>Actinomycetota</taxon>
        <taxon>Actinomycetes</taxon>
        <taxon>Kitasatosporales</taxon>
        <taxon>Streptomycetaceae</taxon>
        <taxon>Streptomyces</taxon>
    </lineage>
</organism>
<comment type="caution">
    <text evidence="2">The sequence shown here is derived from an EMBL/GenBank/DDBJ whole genome shotgun (WGS) entry which is preliminary data.</text>
</comment>
<reference evidence="2 3" key="1">
    <citation type="submission" date="2020-08" db="EMBL/GenBank/DDBJ databases">
        <title>Genomic Encyclopedia of Type Strains, Phase IV (KMG-IV): sequencing the most valuable type-strain genomes for metagenomic binning, comparative biology and taxonomic classification.</title>
        <authorList>
            <person name="Goeker M."/>
        </authorList>
    </citation>
    <scope>NUCLEOTIDE SEQUENCE [LARGE SCALE GENOMIC DNA]</scope>
    <source>
        <strain evidence="2 3">DSM 40141</strain>
    </source>
</reference>
<dbReference type="AlphaFoldDB" id="A0A7X0HNC6"/>
<name>A0A7X0HNC6_9ACTN</name>
<dbReference type="Proteomes" id="UP000540423">
    <property type="component" value="Unassembled WGS sequence"/>
</dbReference>